<evidence type="ECO:0000256" key="5">
    <source>
        <dbReference type="ARBA" id="ARBA00022801"/>
    </source>
</evidence>
<dbReference type="AlphaFoldDB" id="A0A0X1U787"/>
<keyword evidence="6 8" id="KW-1133">Transmembrane helix</keyword>
<protein>
    <submittedName>
        <fullName evidence="10">Accessory gene regulator B</fullName>
    </submittedName>
    <submittedName>
        <fullName evidence="9">Accessory protein regulator protein B</fullName>
    </submittedName>
</protein>
<keyword evidence="3" id="KW-0645">Protease</keyword>
<sequence length="190" mass="21618">MQLSKGLQEDDKDIYLFGVYQGAILLLNICTALLIGVALNMLLEIVIYLICFLPLRIFAGGYHAKTQLRCYIMSSFTTVIILLGIQFLQQQESIWEFLSYIVSFGIIWRFAPVADANKPLLEKEHVIYQKKVRKVLLLLTGIAALTYFLGFNIISTVIEVSVCFLSVILLMGIYKNKVHCNNIEELECNK</sequence>
<reference evidence="12" key="3">
    <citation type="submission" date="2016-11" db="EMBL/GenBank/DDBJ databases">
        <authorList>
            <person name="Jaros S."/>
            <person name="Januszkiewicz K."/>
            <person name="Wedrychowicz H."/>
        </authorList>
    </citation>
    <scope>NUCLEOTIDE SEQUENCE [LARGE SCALE GENOMIC DNA]</scope>
    <source>
        <strain evidence="12">DSM 1682</strain>
    </source>
</reference>
<feature type="transmembrane region" description="Helical" evidence="8">
    <location>
        <begin position="156"/>
        <end position="174"/>
    </location>
</feature>
<dbReference type="Proteomes" id="UP000184204">
    <property type="component" value="Unassembled WGS sequence"/>
</dbReference>
<feature type="transmembrane region" description="Helical" evidence="8">
    <location>
        <begin position="94"/>
        <end position="111"/>
    </location>
</feature>
<feature type="transmembrane region" description="Helical" evidence="8">
    <location>
        <begin position="14"/>
        <end position="35"/>
    </location>
</feature>
<name>A0A0X1U787_ANAPI</name>
<dbReference type="GO" id="GO:0009372">
    <property type="term" value="P:quorum sensing"/>
    <property type="evidence" value="ECO:0007669"/>
    <property type="project" value="UniProtKB-KW"/>
</dbReference>
<feature type="transmembrane region" description="Helical" evidence="8">
    <location>
        <begin position="70"/>
        <end position="88"/>
    </location>
</feature>
<evidence type="ECO:0000256" key="3">
    <source>
        <dbReference type="ARBA" id="ARBA00022670"/>
    </source>
</evidence>
<keyword evidence="7 8" id="KW-0472">Membrane</keyword>
<feature type="transmembrane region" description="Helical" evidence="8">
    <location>
        <begin position="132"/>
        <end position="150"/>
    </location>
</feature>
<dbReference type="Proteomes" id="UP000068026">
    <property type="component" value="Chromosome"/>
</dbReference>
<proteinExistence type="predicted"/>
<reference evidence="11" key="2">
    <citation type="submission" date="2016-01" db="EMBL/GenBank/DDBJ databases">
        <authorList>
            <person name="Poehlein A."/>
            <person name="Schlien K."/>
            <person name="Gottschalk G."/>
            <person name="Buckel W."/>
            <person name="Daniel R."/>
        </authorList>
    </citation>
    <scope>NUCLEOTIDE SEQUENCE [LARGE SCALE GENOMIC DNA]</scope>
    <source>
        <strain evidence="11">X2</strain>
    </source>
</reference>
<evidence type="ECO:0000256" key="2">
    <source>
        <dbReference type="ARBA" id="ARBA00022654"/>
    </source>
</evidence>
<evidence type="ECO:0000256" key="1">
    <source>
        <dbReference type="ARBA" id="ARBA00022475"/>
    </source>
</evidence>
<dbReference type="GO" id="GO:0008233">
    <property type="term" value="F:peptidase activity"/>
    <property type="evidence" value="ECO:0007669"/>
    <property type="project" value="UniProtKB-KW"/>
</dbReference>
<dbReference type="EMBL" id="CP014223">
    <property type="protein sequence ID" value="AMJ40806.1"/>
    <property type="molecule type" value="Genomic_DNA"/>
</dbReference>
<dbReference type="InterPro" id="IPR006741">
    <property type="entry name" value="AgrB"/>
</dbReference>
<dbReference type="SMART" id="SM00793">
    <property type="entry name" value="AgrB"/>
    <property type="match status" value="1"/>
</dbReference>
<gene>
    <name evidence="9" type="primary">agrB_1</name>
    <name evidence="9" type="ORF">CPRO_12130</name>
    <name evidence="10" type="ORF">SAMN02745151_01624</name>
</gene>
<keyword evidence="4 8" id="KW-0812">Transmembrane</keyword>
<reference evidence="10" key="4">
    <citation type="submission" date="2016-11" db="EMBL/GenBank/DDBJ databases">
        <authorList>
            <person name="Varghese N."/>
            <person name="Submissions S."/>
        </authorList>
    </citation>
    <scope>NUCLEOTIDE SEQUENCE</scope>
    <source>
        <strain evidence="10">DSM 1682</strain>
    </source>
</reference>
<keyword evidence="2" id="KW-0673">Quorum sensing</keyword>
<evidence type="ECO:0000256" key="4">
    <source>
        <dbReference type="ARBA" id="ARBA00022692"/>
    </source>
</evidence>
<keyword evidence="11" id="KW-1185">Reference proteome</keyword>
<feature type="transmembrane region" description="Helical" evidence="8">
    <location>
        <begin position="41"/>
        <end position="58"/>
    </location>
</feature>
<dbReference type="GO" id="GO:0006508">
    <property type="term" value="P:proteolysis"/>
    <property type="evidence" value="ECO:0007669"/>
    <property type="project" value="UniProtKB-KW"/>
</dbReference>
<evidence type="ECO:0000256" key="6">
    <source>
        <dbReference type="ARBA" id="ARBA00022989"/>
    </source>
</evidence>
<evidence type="ECO:0000313" key="12">
    <source>
        <dbReference type="Proteomes" id="UP000184204"/>
    </source>
</evidence>
<dbReference type="Pfam" id="PF04647">
    <property type="entry name" value="AgrB"/>
    <property type="match status" value="1"/>
</dbReference>
<dbReference type="EMBL" id="FQUA01000006">
    <property type="protein sequence ID" value="SHE73887.1"/>
    <property type="molecule type" value="Genomic_DNA"/>
</dbReference>
<evidence type="ECO:0000313" key="11">
    <source>
        <dbReference type="Proteomes" id="UP000068026"/>
    </source>
</evidence>
<evidence type="ECO:0000256" key="8">
    <source>
        <dbReference type="SAM" id="Phobius"/>
    </source>
</evidence>
<evidence type="ECO:0000313" key="10">
    <source>
        <dbReference type="EMBL" id="SHE73887.1"/>
    </source>
</evidence>
<evidence type="ECO:0000256" key="7">
    <source>
        <dbReference type="ARBA" id="ARBA00023136"/>
    </source>
</evidence>
<keyword evidence="1" id="KW-1003">Cell membrane</keyword>
<evidence type="ECO:0000313" key="9">
    <source>
        <dbReference type="EMBL" id="AMJ40806.1"/>
    </source>
</evidence>
<accession>A0A0X1U787</accession>
<keyword evidence="5" id="KW-0378">Hydrolase</keyword>
<reference evidence="9 11" key="1">
    <citation type="journal article" date="2016" name="Genome Announc.">
        <title>Complete Genome Sequence of the Amino Acid-Fermenting Clostridium propionicum X2 (DSM 1682).</title>
        <authorList>
            <person name="Poehlein A."/>
            <person name="Schlien K."/>
            <person name="Chowdhury N.P."/>
            <person name="Gottschalk G."/>
            <person name="Buckel W."/>
            <person name="Daniel R."/>
        </authorList>
    </citation>
    <scope>NUCLEOTIDE SEQUENCE [LARGE SCALE GENOMIC DNA]</scope>
    <source>
        <strain evidence="9 11">X2</strain>
    </source>
</reference>
<organism evidence="10 12">
    <name type="scientific">Anaerotignum propionicum DSM 1682</name>
    <dbReference type="NCBI Taxonomy" id="991789"/>
    <lineage>
        <taxon>Bacteria</taxon>
        <taxon>Bacillati</taxon>
        <taxon>Bacillota</taxon>
        <taxon>Clostridia</taxon>
        <taxon>Lachnospirales</taxon>
        <taxon>Anaerotignaceae</taxon>
        <taxon>Anaerotignum</taxon>
    </lineage>
</organism>
<dbReference type="KEGG" id="cpro:CPRO_12130"/>
<dbReference type="GO" id="GO:0016020">
    <property type="term" value="C:membrane"/>
    <property type="evidence" value="ECO:0007669"/>
    <property type="project" value="InterPro"/>
</dbReference>